<dbReference type="EMBL" id="BANC01000030">
    <property type="protein sequence ID" value="GAN79795.1"/>
    <property type="molecule type" value="Genomic_DNA"/>
</dbReference>
<organism evidence="1 2">
    <name type="scientific">Acidocella aminolytica 101 = DSM 11237</name>
    <dbReference type="NCBI Taxonomy" id="1120923"/>
    <lineage>
        <taxon>Bacteria</taxon>
        <taxon>Pseudomonadati</taxon>
        <taxon>Pseudomonadota</taxon>
        <taxon>Alphaproteobacteria</taxon>
        <taxon>Acetobacterales</taxon>
        <taxon>Acidocellaceae</taxon>
        <taxon>Acidocella</taxon>
    </lineage>
</organism>
<proteinExistence type="predicted"/>
<sequence>MLSLKEPLTMKAFSLPRHPSIVFRVARHYAVQSEPAVFGISLDGGIMTCARVADVLPVELPLDGMPHNEVAQ</sequence>
<dbReference type="AlphaFoldDB" id="A0A0D6PDG3"/>
<evidence type="ECO:0000313" key="1">
    <source>
        <dbReference type="EMBL" id="GAN79795.1"/>
    </source>
</evidence>
<comment type="caution">
    <text evidence="1">The sequence shown here is derived from an EMBL/GenBank/DDBJ whole genome shotgun (WGS) entry which is preliminary data.</text>
</comment>
<accession>A0A0D6PDG3</accession>
<dbReference type="Proteomes" id="UP000032668">
    <property type="component" value="Unassembled WGS sequence"/>
</dbReference>
<gene>
    <name evidence="1" type="ORF">Aam_030_028</name>
</gene>
<reference evidence="1 2" key="1">
    <citation type="submission" date="2012-11" db="EMBL/GenBank/DDBJ databases">
        <title>Whole genome sequence of Acidocella aminolytica 101 = DSM 11237.</title>
        <authorList>
            <person name="Azuma Y."/>
            <person name="Higashiura N."/>
            <person name="Hirakawa H."/>
            <person name="Matsushita K."/>
        </authorList>
    </citation>
    <scope>NUCLEOTIDE SEQUENCE [LARGE SCALE GENOMIC DNA]</scope>
    <source>
        <strain evidence="2">101 / DSM 11237</strain>
    </source>
</reference>
<protein>
    <submittedName>
        <fullName evidence="1">Uncharacterized protein</fullName>
    </submittedName>
</protein>
<evidence type="ECO:0000313" key="2">
    <source>
        <dbReference type="Proteomes" id="UP000032668"/>
    </source>
</evidence>
<name>A0A0D6PDG3_9PROT</name>
<keyword evidence="2" id="KW-1185">Reference proteome</keyword>